<accession>A0ABU8NDT3</accession>
<keyword evidence="2" id="KW-1185">Reference proteome</keyword>
<evidence type="ECO:0000313" key="1">
    <source>
        <dbReference type="EMBL" id="MEJ2890569.1"/>
    </source>
</evidence>
<reference evidence="1 2" key="1">
    <citation type="submission" date="2024-03" db="EMBL/GenBank/DDBJ databases">
        <title>Actinomycetospora sp. OC33-EN06, a novel actinomycete isolated from wild orchid (Aerides multiflora).</title>
        <authorList>
            <person name="Suriyachadkun C."/>
        </authorList>
    </citation>
    <scope>NUCLEOTIDE SEQUENCE [LARGE SCALE GENOMIC DNA]</scope>
    <source>
        <strain evidence="1 2">OC33-EN06</strain>
    </source>
</reference>
<sequence>MTAQIQAPANVEAINRDPSYEPTLDEWNWIVQEAGAAYKRELSARTVFESELFGMNTYILMSMMEDYLRVPERIREIRKHGSPAELVARDLPVGNKRSFINLAAMPLHYLTGRELFVDLGEQDLSHGLEDQLEVMRFWRQATIAMRTDGVLFNMHADPPNSSHVVDDTRLAEIRSHLQPASGASTATMRKFVARLTSYAFLENCDARTAVCDTGPYVLEDGTILALRETCADGDGDFPWVDGIRELLPHHHFVIAQQLPGSVTMDNNVWGTAWFTPSDYQNQLLASRVFVNDGGSLRPLDDADLVELTKAIRTAHRTLYERLANTDPEVRNLYATSMYAWKLKPWARLAGCYDAIDWSVTPRIADSYQRFSDPDLALSLIGGVFVPQDRDSCFRPLGVSEVNEGDVR</sequence>
<dbReference type="EMBL" id="JBBEGL010000014">
    <property type="protein sequence ID" value="MEJ2890569.1"/>
    <property type="molecule type" value="Genomic_DNA"/>
</dbReference>
<gene>
    <name evidence="1" type="ORF">WCD41_29205</name>
</gene>
<comment type="caution">
    <text evidence="1">The sequence shown here is derived from an EMBL/GenBank/DDBJ whole genome shotgun (WGS) entry which is preliminary data.</text>
</comment>
<dbReference type="Proteomes" id="UP001370100">
    <property type="component" value="Unassembled WGS sequence"/>
</dbReference>
<dbReference type="RefSeq" id="WP_337718768.1">
    <property type="nucleotide sequence ID" value="NZ_JBBEGL010000014.1"/>
</dbReference>
<evidence type="ECO:0000313" key="2">
    <source>
        <dbReference type="Proteomes" id="UP001370100"/>
    </source>
</evidence>
<protein>
    <submittedName>
        <fullName evidence="1">Uncharacterized protein</fullName>
    </submittedName>
</protein>
<organism evidence="1 2">
    <name type="scientific">Actinomycetospora aeridis</name>
    <dbReference type="NCBI Taxonomy" id="3129231"/>
    <lineage>
        <taxon>Bacteria</taxon>
        <taxon>Bacillati</taxon>
        <taxon>Actinomycetota</taxon>
        <taxon>Actinomycetes</taxon>
        <taxon>Pseudonocardiales</taxon>
        <taxon>Pseudonocardiaceae</taxon>
        <taxon>Actinomycetospora</taxon>
    </lineage>
</organism>
<name>A0ABU8NDT3_9PSEU</name>
<proteinExistence type="predicted"/>